<dbReference type="PANTHER" id="PTHR42693">
    <property type="entry name" value="ARYLSULFATASE FAMILY MEMBER"/>
    <property type="match status" value="1"/>
</dbReference>
<keyword evidence="4" id="KW-0378">Hydrolase</keyword>
<evidence type="ECO:0000256" key="2">
    <source>
        <dbReference type="ARBA" id="ARBA00008779"/>
    </source>
</evidence>
<dbReference type="GO" id="GO:0046872">
    <property type="term" value="F:metal ion binding"/>
    <property type="evidence" value="ECO:0007669"/>
    <property type="project" value="UniProtKB-KW"/>
</dbReference>
<keyword evidence="3" id="KW-0479">Metal-binding</keyword>
<evidence type="ECO:0000313" key="10">
    <source>
        <dbReference type="Proteomes" id="UP000678499"/>
    </source>
</evidence>
<dbReference type="InterPro" id="IPR050738">
    <property type="entry name" value="Sulfatase"/>
</dbReference>
<dbReference type="PANTHER" id="PTHR42693:SF49">
    <property type="entry name" value="SULFATASE N-TERMINAL DOMAIN-CONTAINING PROTEIN"/>
    <property type="match status" value="1"/>
</dbReference>
<proteinExistence type="inferred from homology"/>
<evidence type="ECO:0000256" key="3">
    <source>
        <dbReference type="ARBA" id="ARBA00022723"/>
    </source>
</evidence>
<feature type="domain" description="Sulfatase N-terminal" evidence="8">
    <location>
        <begin position="29"/>
        <end position="414"/>
    </location>
</feature>
<keyword evidence="6" id="KW-0812">Transmembrane</keyword>
<accession>A0A7R9GEQ9</accession>
<dbReference type="Pfam" id="PF00884">
    <property type="entry name" value="Sulfatase"/>
    <property type="match status" value="1"/>
</dbReference>
<comment type="similarity">
    <text evidence="2">Belongs to the sulfatase family.</text>
</comment>
<dbReference type="EMBL" id="CAJPEX010001772">
    <property type="protein sequence ID" value="CAG0919900.1"/>
    <property type="molecule type" value="Genomic_DNA"/>
</dbReference>
<dbReference type="SUPFAM" id="SSF53649">
    <property type="entry name" value="Alkaline phosphatase-like"/>
    <property type="match status" value="1"/>
</dbReference>
<evidence type="ECO:0000256" key="1">
    <source>
        <dbReference type="ARBA" id="ARBA00001913"/>
    </source>
</evidence>
<dbReference type="InterPro" id="IPR017850">
    <property type="entry name" value="Alkaline_phosphatase_core_sf"/>
</dbReference>
<evidence type="ECO:0000256" key="5">
    <source>
        <dbReference type="ARBA" id="ARBA00022837"/>
    </source>
</evidence>
<feature type="transmembrane region" description="Helical" evidence="6">
    <location>
        <begin position="186"/>
        <end position="207"/>
    </location>
</feature>
<evidence type="ECO:0000256" key="7">
    <source>
        <dbReference type="SAM" id="SignalP"/>
    </source>
</evidence>
<keyword evidence="6" id="KW-1133">Transmembrane helix</keyword>
<dbReference type="InterPro" id="IPR024607">
    <property type="entry name" value="Sulfatase_CS"/>
</dbReference>
<gene>
    <name evidence="9" type="ORF">NMOB1V02_LOCUS7415</name>
</gene>
<feature type="transmembrane region" description="Helical" evidence="6">
    <location>
        <begin position="214"/>
        <end position="233"/>
    </location>
</feature>
<dbReference type="Gene3D" id="3.30.1120.10">
    <property type="match status" value="1"/>
</dbReference>
<evidence type="ECO:0000256" key="6">
    <source>
        <dbReference type="SAM" id="Phobius"/>
    </source>
</evidence>
<dbReference type="Gene3D" id="3.40.720.10">
    <property type="entry name" value="Alkaline Phosphatase, subunit A"/>
    <property type="match status" value="1"/>
</dbReference>
<comment type="cofactor">
    <cofactor evidence="1">
        <name>Ca(2+)</name>
        <dbReference type="ChEBI" id="CHEBI:29108"/>
    </cofactor>
</comment>
<dbReference type="Proteomes" id="UP000678499">
    <property type="component" value="Unassembled WGS sequence"/>
</dbReference>
<dbReference type="GO" id="GO:0004065">
    <property type="term" value="F:arylsulfatase activity"/>
    <property type="evidence" value="ECO:0007669"/>
    <property type="project" value="TreeGrafter"/>
</dbReference>
<evidence type="ECO:0000259" key="8">
    <source>
        <dbReference type="Pfam" id="PF00884"/>
    </source>
</evidence>
<sequence>MEAFPLAVATLLAWCCVFAAGDADKPPPPNLVVFLVDDLGYGDVGCFGNQSLPTPNIDRLCREGVKLSQHIAASPICTPSRAALLTARYPVSIGMESSRLNRVFLNLASTGGLPVGVKTLPRVLQESGYSTALIGKWHLGLHCGFPPDFCHHPNSHGFDYFYGLPLTNLRDFGNNDGLHSSVLKPFMHLVTAAWVSLMISALTFLWLVTKRACAAAMVFLLMCSVLGCVLMPLHNFRTFSGVLMKNLDVVEQPLDLDGLTERFVGEAMNFIDQQASDDKPFLLFLAFTHVHTALVPGNKFRGKSQFGAYGDSVMEVDHSMGQILAQLDALDLTDNTVVYFSSDNGAHQEETMGDGSPAGGSNFPLKGGKGMGSMEGGIRVPSVIRYPKVFPAGREVAVPTSQMDLLPTFASLAGLNVDTRRMDGKDLTQVLSNGTDDSPHKVLLHFCGTYLHGARYVEDVDHVWKVIFAHPKFLPGTYRCEFICFCTPGDVVTLDPPLVYNIQEDMTEKHALNPATDKYRQVLDLVKSAARDLDEALMVNPPEDQFSILNSIWRPWLQPCCDFGKMCSCDS</sequence>
<dbReference type="OrthoDB" id="103349at2759"/>
<dbReference type="EMBL" id="OA883809">
    <property type="protein sequence ID" value="CAD7279748.1"/>
    <property type="molecule type" value="Genomic_DNA"/>
</dbReference>
<evidence type="ECO:0000256" key="4">
    <source>
        <dbReference type="ARBA" id="ARBA00022801"/>
    </source>
</evidence>
<keyword evidence="6" id="KW-0472">Membrane</keyword>
<feature type="signal peptide" evidence="7">
    <location>
        <begin position="1"/>
        <end position="23"/>
    </location>
</feature>
<keyword evidence="5" id="KW-0106">Calcium</keyword>
<dbReference type="Pfam" id="PF14707">
    <property type="entry name" value="Sulfatase_C"/>
    <property type="match status" value="1"/>
</dbReference>
<dbReference type="AlphaFoldDB" id="A0A7R9GEQ9"/>
<dbReference type="Gene3D" id="1.10.287.550">
    <property type="entry name" value="Helix hairpin bin"/>
    <property type="match status" value="1"/>
</dbReference>
<keyword evidence="10" id="KW-1185">Reference proteome</keyword>
<dbReference type="InterPro" id="IPR000917">
    <property type="entry name" value="Sulfatase_N"/>
</dbReference>
<keyword evidence="7" id="KW-0732">Signal</keyword>
<organism evidence="9">
    <name type="scientific">Notodromas monacha</name>
    <dbReference type="NCBI Taxonomy" id="399045"/>
    <lineage>
        <taxon>Eukaryota</taxon>
        <taxon>Metazoa</taxon>
        <taxon>Ecdysozoa</taxon>
        <taxon>Arthropoda</taxon>
        <taxon>Crustacea</taxon>
        <taxon>Oligostraca</taxon>
        <taxon>Ostracoda</taxon>
        <taxon>Podocopa</taxon>
        <taxon>Podocopida</taxon>
        <taxon>Cypridocopina</taxon>
        <taxon>Cypridoidea</taxon>
        <taxon>Cyprididae</taxon>
        <taxon>Notodromas</taxon>
    </lineage>
</organism>
<feature type="chain" id="PRO_5036403281" description="Sulfatase N-terminal domain-containing protein" evidence="7">
    <location>
        <begin position="24"/>
        <end position="571"/>
    </location>
</feature>
<protein>
    <recommendedName>
        <fullName evidence="8">Sulfatase N-terminal domain-containing protein</fullName>
    </recommendedName>
</protein>
<dbReference type="PROSITE" id="PS00149">
    <property type="entry name" value="SULFATASE_2"/>
    <property type="match status" value="1"/>
</dbReference>
<evidence type="ECO:0000313" key="9">
    <source>
        <dbReference type="EMBL" id="CAD7279748.1"/>
    </source>
</evidence>
<name>A0A7R9GEQ9_9CRUS</name>
<reference evidence="9" key="1">
    <citation type="submission" date="2020-11" db="EMBL/GenBank/DDBJ databases">
        <authorList>
            <person name="Tran Van P."/>
        </authorList>
    </citation>
    <scope>NUCLEOTIDE SEQUENCE</scope>
</reference>